<dbReference type="InterPro" id="IPR032710">
    <property type="entry name" value="NTF2-like_dom_sf"/>
</dbReference>
<dbReference type="PANTHER" id="PTHR38436">
    <property type="entry name" value="POLYKETIDE CYCLASE SNOAL-LIKE DOMAIN"/>
    <property type="match status" value="1"/>
</dbReference>
<evidence type="ECO:0000313" key="2">
    <source>
        <dbReference type="EMBL" id="MFC6952782.1"/>
    </source>
</evidence>
<feature type="domain" description="SnoaL-like" evidence="1">
    <location>
        <begin position="13"/>
        <end position="111"/>
    </location>
</feature>
<evidence type="ECO:0000313" key="3">
    <source>
        <dbReference type="Proteomes" id="UP001596395"/>
    </source>
</evidence>
<dbReference type="InterPro" id="IPR009959">
    <property type="entry name" value="Cyclase_SnoaL-like"/>
</dbReference>
<dbReference type="AlphaFoldDB" id="A0ABD5VFC9"/>
<accession>A0ABD5VFC9</accession>
<keyword evidence="3" id="KW-1185">Reference proteome</keyword>
<organism evidence="2 3">
    <name type="scientific">Halorubellus litoreus</name>
    <dbReference type="NCBI Taxonomy" id="755308"/>
    <lineage>
        <taxon>Archaea</taxon>
        <taxon>Methanobacteriati</taxon>
        <taxon>Methanobacteriota</taxon>
        <taxon>Stenosarchaea group</taxon>
        <taxon>Halobacteria</taxon>
        <taxon>Halobacteriales</taxon>
        <taxon>Halorubellaceae</taxon>
        <taxon>Halorubellus</taxon>
    </lineage>
</organism>
<dbReference type="Pfam" id="PF12680">
    <property type="entry name" value="SnoaL_2"/>
    <property type="match status" value="1"/>
</dbReference>
<evidence type="ECO:0000259" key="1">
    <source>
        <dbReference type="Pfam" id="PF12680"/>
    </source>
</evidence>
<dbReference type="PANTHER" id="PTHR38436:SF1">
    <property type="entry name" value="ESTER CYCLASE"/>
    <property type="match status" value="1"/>
</dbReference>
<dbReference type="InterPro" id="IPR037401">
    <property type="entry name" value="SnoaL-like"/>
</dbReference>
<reference evidence="2 3" key="1">
    <citation type="journal article" date="2019" name="Int. J. Syst. Evol. Microbiol.">
        <title>The Global Catalogue of Microorganisms (GCM) 10K type strain sequencing project: providing services to taxonomists for standard genome sequencing and annotation.</title>
        <authorList>
            <consortium name="The Broad Institute Genomics Platform"/>
            <consortium name="The Broad Institute Genome Sequencing Center for Infectious Disease"/>
            <person name="Wu L."/>
            <person name="Ma J."/>
        </authorList>
    </citation>
    <scope>NUCLEOTIDE SEQUENCE [LARGE SCALE GENOMIC DNA]</scope>
    <source>
        <strain evidence="2 3">GX26</strain>
    </source>
</reference>
<protein>
    <submittedName>
        <fullName evidence="2">Nuclear transport factor 2 family protein</fullName>
    </submittedName>
</protein>
<dbReference type="Gene3D" id="3.10.450.50">
    <property type="match status" value="2"/>
</dbReference>
<dbReference type="RefSeq" id="WP_336349769.1">
    <property type="nucleotide sequence ID" value="NZ_JAZAQL010000002.1"/>
</dbReference>
<comment type="caution">
    <text evidence="2">The sequence shown here is derived from an EMBL/GenBank/DDBJ whole genome shotgun (WGS) entry which is preliminary data.</text>
</comment>
<dbReference type="Pfam" id="PF07366">
    <property type="entry name" value="SnoaL"/>
    <property type="match status" value="1"/>
</dbReference>
<dbReference type="SUPFAM" id="SSF54427">
    <property type="entry name" value="NTF2-like"/>
    <property type="match status" value="2"/>
</dbReference>
<gene>
    <name evidence="2" type="ORF">ACFQGB_07880</name>
</gene>
<sequence>MSESQSKGNVGIVSELYRAYNDGDADAAAGYLADDIEWRTAFETVHGADAVIETSFQPDGEYEFVVDVDEYLDAGDTVVAFGSFDVGTEDGEVHEIEMVHRFDLADGEIVRFRGYPDSRRLEPFMGPEADATRLMARENAAILGKHDLGFVDEAYAEDVVIHMIRAGDDDPVASRDDVKTVYGDWLEAFPDLEIEVHATVAQDDVVMQYFTFHGTHDGEFRGIEPTGKDISVDGFHMRRIEDGEVVEMASVASMADLIAQLDLEYPLAA</sequence>
<dbReference type="Proteomes" id="UP001596395">
    <property type="component" value="Unassembled WGS sequence"/>
</dbReference>
<proteinExistence type="predicted"/>
<dbReference type="EMBL" id="JBHSXN010000002">
    <property type="protein sequence ID" value="MFC6952782.1"/>
    <property type="molecule type" value="Genomic_DNA"/>
</dbReference>
<name>A0ABD5VFC9_9EURY</name>